<evidence type="ECO:0000256" key="5">
    <source>
        <dbReference type="ARBA" id="ARBA00014165"/>
    </source>
</evidence>
<protein>
    <recommendedName>
        <fullName evidence="5 8">Aldose 1-epimerase</fullName>
        <ecNumber evidence="4 8">5.1.3.3</ecNumber>
    </recommendedName>
</protein>
<evidence type="ECO:0000256" key="7">
    <source>
        <dbReference type="ARBA" id="ARBA00023277"/>
    </source>
</evidence>
<evidence type="ECO:0000313" key="9">
    <source>
        <dbReference type="EMBL" id="MFD1606890.1"/>
    </source>
</evidence>
<name>A0ABW4HQD6_9BACI</name>
<dbReference type="PANTHER" id="PTHR10091:SF0">
    <property type="entry name" value="GALACTOSE MUTAROTASE"/>
    <property type="match status" value="1"/>
</dbReference>
<keyword evidence="10" id="KW-1185">Reference proteome</keyword>
<dbReference type="PIRSF" id="PIRSF005096">
    <property type="entry name" value="GALM"/>
    <property type="match status" value="1"/>
</dbReference>
<evidence type="ECO:0000256" key="3">
    <source>
        <dbReference type="ARBA" id="ARBA00006206"/>
    </source>
</evidence>
<dbReference type="GO" id="GO:0016853">
    <property type="term" value="F:isomerase activity"/>
    <property type="evidence" value="ECO:0007669"/>
    <property type="project" value="UniProtKB-KW"/>
</dbReference>
<dbReference type="EC" id="5.1.3.3" evidence="4 8"/>
<proteinExistence type="inferred from homology"/>
<comment type="caution">
    <text evidence="9">The sequence shown here is derived from an EMBL/GenBank/DDBJ whole genome shotgun (WGS) entry which is preliminary data.</text>
</comment>
<sequence length="349" mass="39177">MDVSANVIGSVQGKQIIAYTMKNNNGIQMTVLNLGCIVTEILTPDKDGNFENIVAGFDHVEDYLSNPAFFGAIIGRVAGRIKGATFQLDDEIYKLAENEGPNHLHGGVEGFHKKIWEGKILRKENQIGVEFTYLSKDGEENYPGNVTATVTYLLNDKNEWTQMIEGKTDKKTLLNLTNHSYFNLSGNFKRDIRNHELKMDSTRFLELDENFIPTGNMLEVDGTVFDLRRGRELREVFQSNHPQIELTGNGFDHPFMLKEDASNITLSEKKSGRVLTVETNQPSVVIYTSNNLGDDLVMQGGKKSSKHIAICLETQAPPDAIHHSNFPSILLQPGEKYYSVTRYKFGVQV</sequence>
<evidence type="ECO:0000256" key="8">
    <source>
        <dbReference type="PIRNR" id="PIRNR005096"/>
    </source>
</evidence>
<dbReference type="CDD" id="cd09019">
    <property type="entry name" value="galactose_mutarotase_like"/>
    <property type="match status" value="1"/>
</dbReference>
<evidence type="ECO:0000256" key="2">
    <source>
        <dbReference type="ARBA" id="ARBA00005028"/>
    </source>
</evidence>
<accession>A0ABW4HQD6</accession>
<comment type="catalytic activity">
    <reaction evidence="1 8">
        <text>alpha-D-glucose = beta-D-glucose</text>
        <dbReference type="Rhea" id="RHEA:10264"/>
        <dbReference type="ChEBI" id="CHEBI:15903"/>
        <dbReference type="ChEBI" id="CHEBI:17925"/>
        <dbReference type="EC" id="5.1.3.3"/>
    </reaction>
</comment>
<reference evidence="10" key="1">
    <citation type="journal article" date="2019" name="Int. J. Syst. Evol. Microbiol.">
        <title>The Global Catalogue of Microorganisms (GCM) 10K type strain sequencing project: providing services to taxonomists for standard genome sequencing and annotation.</title>
        <authorList>
            <consortium name="The Broad Institute Genomics Platform"/>
            <consortium name="The Broad Institute Genome Sequencing Center for Infectious Disease"/>
            <person name="Wu L."/>
            <person name="Ma J."/>
        </authorList>
    </citation>
    <scope>NUCLEOTIDE SEQUENCE [LARGE SCALE GENOMIC DNA]</scope>
    <source>
        <strain evidence="10">CGMCC 1.12376</strain>
    </source>
</reference>
<keyword evidence="7 8" id="KW-0119">Carbohydrate metabolism</keyword>
<gene>
    <name evidence="9" type="ORF">ACFSBH_04410</name>
</gene>
<dbReference type="InterPro" id="IPR011013">
    <property type="entry name" value="Gal_mutarotase_sf_dom"/>
</dbReference>
<keyword evidence="6 8" id="KW-0413">Isomerase</keyword>
<dbReference type="EMBL" id="JBHUDE010000017">
    <property type="protein sequence ID" value="MFD1606890.1"/>
    <property type="molecule type" value="Genomic_DNA"/>
</dbReference>
<dbReference type="PROSITE" id="PS00545">
    <property type="entry name" value="ALDOSE_1_EPIMERASE"/>
    <property type="match status" value="1"/>
</dbReference>
<dbReference type="Gene3D" id="2.70.98.10">
    <property type="match status" value="1"/>
</dbReference>
<dbReference type="InterPro" id="IPR014718">
    <property type="entry name" value="GH-type_carb-bd"/>
</dbReference>
<evidence type="ECO:0000256" key="1">
    <source>
        <dbReference type="ARBA" id="ARBA00001614"/>
    </source>
</evidence>
<dbReference type="Proteomes" id="UP001597221">
    <property type="component" value="Unassembled WGS sequence"/>
</dbReference>
<dbReference type="InterPro" id="IPR008183">
    <property type="entry name" value="Aldose_1/G6P_1-epimerase"/>
</dbReference>
<dbReference type="InterPro" id="IPR018052">
    <property type="entry name" value="Ald1_epimerase_CS"/>
</dbReference>
<dbReference type="InterPro" id="IPR047215">
    <property type="entry name" value="Galactose_mutarotase-like"/>
</dbReference>
<dbReference type="PANTHER" id="PTHR10091">
    <property type="entry name" value="ALDOSE-1-EPIMERASE"/>
    <property type="match status" value="1"/>
</dbReference>
<organism evidence="9 10">
    <name type="scientific">Oceanobacillus luteolus</name>
    <dbReference type="NCBI Taxonomy" id="1274358"/>
    <lineage>
        <taxon>Bacteria</taxon>
        <taxon>Bacillati</taxon>
        <taxon>Bacillota</taxon>
        <taxon>Bacilli</taxon>
        <taxon>Bacillales</taxon>
        <taxon>Bacillaceae</taxon>
        <taxon>Oceanobacillus</taxon>
    </lineage>
</organism>
<dbReference type="NCBIfam" id="NF008277">
    <property type="entry name" value="PRK11055.1"/>
    <property type="match status" value="1"/>
</dbReference>
<dbReference type="SUPFAM" id="SSF74650">
    <property type="entry name" value="Galactose mutarotase-like"/>
    <property type="match status" value="1"/>
</dbReference>
<comment type="similarity">
    <text evidence="3 8">Belongs to the aldose epimerase family.</text>
</comment>
<comment type="pathway">
    <text evidence="2 8">Carbohydrate metabolism; hexose metabolism.</text>
</comment>
<dbReference type="InterPro" id="IPR015443">
    <property type="entry name" value="Aldose_1-epimerase"/>
</dbReference>
<evidence type="ECO:0000256" key="6">
    <source>
        <dbReference type="ARBA" id="ARBA00023235"/>
    </source>
</evidence>
<dbReference type="RefSeq" id="WP_379596217.1">
    <property type="nucleotide sequence ID" value="NZ_JBHUDE010000017.1"/>
</dbReference>
<evidence type="ECO:0000256" key="4">
    <source>
        <dbReference type="ARBA" id="ARBA00013185"/>
    </source>
</evidence>
<dbReference type="Pfam" id="PF01263">
    <property type="entry name" value="Aldose_epim"/>
    <property type="match status" value="1"/>
</dbReference>
<evidence type="ECO:0000313" key="10">
    <source>
        <dbReference type="Proteomes" id="UP001597221"/>
    </source>
</evidence>